<keyword evidence="3" id="KW-1185">Reference proteome</keyword>
<accession>A0ABD3TR82</accession>
<feature type="compositionally biased region" description="Low complexity" evidence="1">
    <location>
        <begin position="65"/>
        <end position="83"/>
    </location>
</feature>
<proteinExistence type="predicted"/>
<sequence length="221" mass="24908">MPKDEWIREALTDDTVVVELLLRLRQSASEPPFNKPSLSPSLPPQRWGLRHPRSKSVTVMRKDYSTSTTTASTSATRCSPTTPLSWSGGSASPSGDSTRHPSDPSFSVRSKGSLDYEISQICSTNRRSQRKKKFEELKEKESLLLKERVQLRRDLASMNTTLGEQKDRSHNLKRMKFDLNFRSTKESGITKEAPKEAQKAGFVLPDLNMTPFEEDIGSEYG</sequence>
<comment type="caution">
    <text evidence="2">The sequence shown here is derived from an EMBL/GenBank/DDBJ whole genome shotgun (WGS) entry which is preliminary data.</text>
</comment>
<dbReference type="AlphaFoldDB" id="A0ABD3TR82"/>
<name>A0ABD3TR82_9LAMI</name>
<gene>
    <name evidence="2" type="ORF">ACJIZ3_023154</name>
</gene>
<dbReference type="PANTHER" id="PTHR35099:SF2">
    <property type="entry name" value="OS02G0182700 PROTEIN"/>
    <property type="match status" value="1"/>
</dbReference>
<evidence type="ECO:0000256" key="1">
    <source>
        <dbReference type="SAM" id="MobiDB-lite"/>
    </source>
</evidence>
<evidence type="ECO:0000313" key="2">
    <source>
        <dbReference type="EMBL" id="KAL3838563.1"/>
    </source>
</evidence>
<dbReference type="EMBL" id="JBJXBP010000003">
    <property type="protein sequence ID" value="KAL3838563.1"/>
    <property type="molecule type" value="Genomic_DNA"/>
</dbReference>
<evidence type="ECO:0000313" key="3">
    <source>
        <dbReference type="Proteomes" id="UP001634393"/>
    </source>
</evidence>
<feature type="region of interest" description="Disordered" evidence="1">
    <location>
        <begin position="28"/>
        <end position="110"/>
    </location>
</feature>
<organism evidence="2 3">
    <name type="scientific">Penstemon smallii</name>
    <dbReference type="NCBI Taxonomy" id="265156"/>
    <lineage>
        <taxon>Eukaryota</taxon>
        <taxon>Viridiplantae</taxon>
        <taxon>Streptophyta</taxon>
        <taxon>Embryophyta</taxon>
        <taxon>Tracheophyta</taxon>
        <taxon>Spermatophyta</taxon>
        <taxon>Magnoliopsida</taxon>
        <taxon>eudicotyledons</taxon>
        <taxon>Gunneridae</taxon>
        <taxon>Pentapetalae</taxon>
        <taxon>asterids</taxon>
        <taxon>lamiids</taxon>
        <taxon>Lamiales</taxon>
        <taxon>Plantaginaceae</taxon>
        <taxon>Cheloneae</taxon>
        <taxon>Penstemon</taxon>
    </lineage>
</organism>
<protein>
    <submittedName>
        <fullName evidence="2">Uncharacterized protein</fullName>
    </submittedName>
</protein>
<dbReference type="Proteomes" id="UP001634393">
    <property type="component" value="Unassembled WGS sequence"/>
</dbReference>
<feature type="compositionally biased region" description="Polar residues" evidence="1">
    <location>
        <begin position="84"/>
        <end position="96"/>
    </location>
</feature>
<reference evidence="2 3" key="1">
    <citation type="submission" date="2024-12" db="EMBL/GenBank/DDBJ databases">
        <title>The unique morphological basis and parallel evolutionary history of personate flowers in Penstemon.</title>
        <authorList>
            <person name="Depatie T.H."/>
            <person name="Wessinger C.A."/>
        </authorList>
    </citation>
    <scope>NUCLEOTIDE SEQUENCE [LARGE SCALE GENOMIC DNA]</scope>
    <source>
        <strain evidence="2">WTNN_2</strain>
        <tissue evidence="2">Leaf</tissue>
    </source>
</reference>
<dbReference type="PANTHER" id="PTHR35099">
    <property type="entry name" value="OS02G0182700 PROTEIN"/>
    <property type="match status" value="1"/>
</dbReference>